<dbReference type="Proteomes" id="UP000250321">
    <property type="component" value="Unassembled WGS sequence"/>
</dbReference>
<feature type="compositionally biased region" description="Low complexity" evidence="1">
    <location>
        <begin position="32"/>
        <end position="44"/>
    </location>
</feature>
<sequence length="83" mass="8270">MAVSGDLISVKDGSVALTEENWRGMSFPPENSSSAGSMATGSSSRNSNSPAEVSGSGPAGRFFAGDDDFDPASFEASSSGNSG</sequence>
<accession>A0A314UUB3</accession>
<feature type="region of interest" description="Disordered" evidence="1">
    <location>
        <begin position="21"/>
        <end position="83"/>
    </location>
</feature>
<evidence type="ECO:0000256" key="1">
    <source>
        <dbReference type="SAM" id="MobiDB-lite"/>
    </source>
</evidence>
<reference evidence="2 3" key="1">
    <citation type="submission" date="2018-02" db="EMBL/GenBank/DDBJ databases">
        <title>Draft genome of wild Prunus yedoensis var. nudiflora.</title>
        <authorList>
            <person name="Baek S."/>
            <person name="Kim J.-H."/>
            <person name="Choi K."/>
            <person name="Kim G.-B."/>
            <person name="Cho A."/>
            <person name="Jang H."/>
            <person name="Shin C.-H."/>
            <person name="Yu H.-J."/>
            <person name="Mun J.-H."/>
        </authorList>
    </citation>
    <scope>NUCLEOTIDE SEQUENCE [LARGE SCALE GENOMIC DNA]</scope>
    <source>
        <strain evidence="3">cv. Jeju island</strain>
        <tissue evidence="2">Leaf</tissue>
    </source>
</reference>
<evidence type="ECO:0000313" key="2">
    <source>
        <dbReference type="EMBL" id="PQM41001.1"/>
    </source>
</evidence>
<dbReference type="AlphaFoldDB" id="A0A314UUB3"/>
<protein>
    <submittedName>
        <fullName evidence="2">Uncharacterized protein</fullName>
    </submittedName>
</protein>
<proteinExistence type="predicted"/>
<keyword evidence="3" id="KW-1185">Reference proteome</keyword>
<evidence type="ECO:0000313" key="3">
    <source>
        <dbReference type="Proteomes" id="UP000250321"/>
    </source>
</evidence>
<comment type="caution">
    <text evidence="2">The sequence shown here is derived from an EMBL/GenBank/DDBJ whole genome shotgun (WGS) entry which is preliminary data.</text>
</comment>
<name>A0A314UUB3_PRUYE</name>
<organism evidence="2 3">
    <name type="scientific">Prunus yedoensis var. nudiflora</name>
    <dbReference type="NCBI Taxonomy" id="2094558"/>
    <lineage>
        <taxon>Eukaryota</taxon>
        <taxon>Viridiplantae</taxon>
        <taxon>Streptophyta</taxon>
        <taxon>Embryophyta</taxon>
        <taxon>Tracheophyta</taxon>
        <taxon>Spermatophyta</taxon>
        <taxon>Magnoliopsida</taxon>
        <taxon>eudicotyledons</taxon>
        <taxon>Gunneridae</taxon>
        <taxon>Pentapetalae</taxon>
        <taxon>rosids</taxon>
        <taxon>fabids</taxon>
        <taxon>Rosales</taxon>
        <taxon>Rosaceae</taxon>
        <taxon>Amygdaloideae</taxon>
        <taxon>Amygdaleae</taxon>
        <taxon>Prunus</taxon>
    </lineage>
</organism>
<dbReference type="EMBL" id="PJQY01003001">
    <property type="protein sequence ID" value="PQM41001.1"/>
    <property type="molecule type" value="Genomic_DNA"/>
</dbReference>
<gene>
    <name evidence="2" type="ORF">Pyn_12979</name>
</gene>